<sequence>MPYPRNGIISPGYITPEPPYSPCWHPSHHPQPPPSFVHRLLRQAMQFLTLTPTPAPSRPSPLPATCYTPPRKQCNCDPIYYTVCSPYFILGSCDNCQGTLWRKNGGHQWVHYECDNGRCRGKICARCREIKLRMKETNELLMSEAEPESGMASLRTRSSGSESIGGNGSKEMLVVRGHVMSEEEKLERSGGGGYRIV</sequence>
<keyword evidence="3" id="KW-1185">Reference proteome</keyword>
<gene>
    <name evidence="2" type="ORF">BJ508DRAFT_377379</name>
</gene>
<protein>
    <recommendedName>
        <fullName evidence="4">Zinc-binding domain-containing protein</fullName>
    </recommendedName>
</protein>
<dbReference type="AlphaFoldDB" id="A0A3N4I3H0"/>
<accession>A0A3N4I3H0</accession>
<dbReference type="EMBL" id="ML119693">
    <property type="protein sequence ID" value="RPA80007.1"/>
    <property type="molecule type" value="Genomic_DNA"/>
</dbReference>
<name>A0A3N4I3H0_ASCIM</name>
<evidence type="ECO:0000313" key="3">
    <source>
        <dbReference type="Proteomes" id="UP000275078"/>
    </source>
</evidence>
<evidence type="ECO:0000256" key="1">
    <source>
        <dbReference type="SAM" id="MobiDB-lite"/>
    </source>
</evidence>
<evidence type="ECO:0000313" key="2">
    <source>
        <dbReference type="EMBL" id="RPA80007.1"/>
    </source>
</evidence>
<feature type="region of interest" description="Disordered" evidence="1">
    <location>
        <begin position="143"/>
        <end position="167"/>
    </location>
</feature>
<dbReference type="Proteomes" id="UP000275078">
    <property type="component" value="Unassembled WGS sequence"/>
</dbReference>
<organism evidence="2 3">
    <name type="scientific">Ascobolus immersus RN42</name>
    <dbReference type="NCBI Taxonomy" id="1160509"/>
    <lineage>
        <taxon>Eukaryota</taxon>
        <taxon>Fungi</taxon>
        <taxon>Dikarya</taxon>
        <taxon>Ascomycota</taxon>
        <taxon>Pezizomycotina</taxon>
        <taxon>Pezizomycetes</taxon>
        <taxon>Pezizales</taxon>
        <taxon>Ascobolaceae</taxon>
        <taxon>Ascobolus</taxon>
    </lineage>
</organism>
<evidence type="ECO:0008006" key="4">
    <source>
        <dbReference type="Google" id="ProtNLM"/>
    </source>
</evidence>
<reference evidence="2 3" key="1">
    <citation type="journal article" date="2018" name="Nat. Ecol. Evol.">
        <title>Pezizomycetes genomes reveal the molecular basis of ectomycorrhizal truffle lifestyle.</title>
        <authorList>
            <person name="Murat C."/>
            <person name="Payen T."/>
            <person name="Noel B."/>
            <person name="Kuo A."/>
            <person name="Morin E."/>
            <person name="Chen J."/>
            <person name="Kohler A."/>
            <person name="Krizsan K."/>
            <person name="Balestrini R."/>
            <person name="Da Silva C."/>
            <person name="Montanini B."/>
            <person name="Hainaut M."/>
            <person name="Levati E."/>
            <person name="Barry K.W."/>
            <person name="Belfiori B."/>
            <person name="Cichocki N."/>
            <person name="Clum A."/>
            <person name="Dockter R.B."/>
            <person name="Fauchery L."/>
            <person name="Guy J."/>
            <person name="Iotti M."/>
            <person name="Le Tacon F."/>
            <person name="Lindquist E.A."/>
            <person name="Lipzen A."/>
            <person name="Malagnac F."/>
            <person name="Mello A."/>
            <person name="Molinier V."/>
            <person name="Miyauchi S."/>
            <person name="Poulain J."/>
            <person name="Riccioni C."/>
            <person name="Rubini A."/>
            <person name="Sitrit Y."/>
            <person name="Splivallo R."/>
            <person name="Traeger S."/>
            <person name="Wang M."/>
            <person name="Zifcakova L."/>
            <person name="Wipf D."/>
            <person name="Zambonelli A."/>
            <person name="Paolocci F."/>
            <person name="Nowrousian M."/>
            <person name="Ottonello S."/>
            <person name="Baldrian P."/>
            <person name="Spatafora J.W."/>
            <person name="Henrissat B."/>
            <person name="Nagy L.G."/>
            <person name="Aury J.M."/>
            <person name="Wincker P."/>
            <person name="Grigoriev I.V."/>
            <person name="Bonfante P."/>
            <person name="Martin F.M."/>
        </authorList>
    </citation>
    <scope>NUCLEOTIDE SEQUENCE [LARGE SCALE GENOMIC DNA]</scope>
    <source>
        <strain evidence="2 3">RN42</strain>
    </source>
</reference>
<proteinExistence type="predicted"/>